<gene>
    <name evidence="4" type="ORF">ACFOW1_04180</name>
</gene>
<dbReference type="InterPro" id="IPR015943">
    <property type="entry name" value="WD40/YVTN_repeat-like_dom_sf"/>
</dbReference>
<organism evidence="4 5">
    <name type="scientific">Parasediminibacterium paludis</name>
    <dbReference type="NCBI Taxonomy" id="908966"/>
    <lineage>
        <taxon>Bacteria</taxon>
        <taxon>Pseudomonadati</taxon>
        <taxon>Bacteroidota</taxon>
        <taxon>Chitinophagia</taxon>
        <taxon>Chitinophagales</taxon>
        <taxon>Chitinophagaceae</taxon>
        <taxon>Parasediminibacterium</taxon>
    </lineage>
</organism>
<evidence type="ECO:0000256" key="1">
    <source>
        <dbReference type="ARBA" id="ARBA00022531"/>
    </source>
</evidence>
<evidence type="ECO:0000313" key="4">
    <source>
        <dbReference type="EMBL" id="MFC4231075.1"/>
    </source>
</evidence>
<dbReference type="PANTHER" id="PTHR47199">
    <property type="entry name" value="PHOTOSYSTEM II STABILITY/ASSEMBLY FACTOR HCF136, CHLOROPLASTIC"/>
    <property type="match status" value="1"/>
</dbReference>
<feature type="domain" description="Photosynthesis system II assembly factor Ycf48/Hcf136-like" evidence="3">
    <location>
        <begin position="27"/>
        <end position="88"/>
    </location>
</feature>
<evidence type="ECO:0000256" key="2">
    <source>
        <dbReference type="ARBA" id="ARBA00023276"/>
    </source>
</evidence>
<keyword evidence="5" id="KW-1185">Reference proteome</keyword>
<dbReference type="RefSeq" id="WP_379012462.1">
    <property type="nucleotide sequence ID" value="NZ_JBHSDC010000003.1"/>
</dbReference>
<sequence length="322" mass="36131">MLRVVNLLLICLSIFFLTNCKKDSLNSTSNWKLIQSPFKGNLVDVNFLNADTGYILGINQEVGNYFNVLLRTEDGGSTWSIKTFPVPEAGGVGELFALNANDIYTGFYSVFRSTDGGASWKNLDTSLTSASAYISKIDFTDSTNRILLKGNVVYKYDGTHFQPLFVNPIVTSYNDFQRVSNSVLYASSGIFPSYGSLTKSSDGGITWKNLSFNLGFINSFYFISENIGYVMVGYNIYQTIDGGISWQKQNNATLKFNTGKINFINKQEAFWITPFDGIYHSLDEGKNWQLEKIYDSIQLNKIFINQDRIFIIGSKGSIITNK</sequence>
<name>A0ABV8PV13_9BACT</name>
<dbReference type="Pfam" id="PF14870">
    <property type="entry name" value="PSII_BNR"/>
    <property type="match status" value="1"/>
</dbReference>
<dbReference type="PANTHER" id="PTHR47199:SF2">
    <property type="entry name" value="PHOTOSYSTEM II STABILITY_ASSEMBLY FACTOR HCF136, CHLOROPLASTIC"/>
    <property type="match status" value="1"/>
</dbReference>
<accession>A0ABV8PV13</accession>
<dbReference type="Proteomes" id="UP001595906">
    <property type="component" value="Unassembled WGS sequence"/>
</dbReference>
<dbReference type="InterPro" id="IPR028203">
    <property type="entry name" value="PSII_CF48-like_dom"/>
</dbReference>
<dbReference type="Gene3D" id="2.130.10.10">
    <property type="entry name" value="YVTN repeat-like/Quinoprotein amine dehydrogenase"/>
    <property type="match status" value="2"/>
</dbReference>
<comment type="caution">
    <text evidence="4">The sequence shown here is derived from an EMBL/GenBank/DDBJ whole genome shotgun (WGS) entry which is preliminary data.</text>
</comment>
<protein>
    <submittedName>
        <fullName evidence="4">WD40/YVTN/BNR-like repeat-containing protein</fullName>
    </submittedName>
</protein>
<keyword evidence="1" id="KW-0602">Photosynthesis</keyword>
<dbReference type="EMBL" id="JBHSDC010000003">
    <property type="protein sequence ID" value="MFC4231075.1"/>
    <property type="molecule type" value="Genomic_DNA"/>
</dbReference>
<proteinExistence type="predicted"/>
<evidence type="ECO:0000259" key="3">
    <source>
        <dbReference type="Pfam" id="PF14870"/>
    </source>
</evidence>
<keyword evidence="2" id="KW-0604">Photosystem II</keyword>
<dbReference type="CDD" id="cd15482">
    <property type="entry name" value="Sialidase_non-viral"/>
    <property type="match status" value="1"/>
</dbReference>
<dbReference type="SUPFAM" id="SSF110296">
    <property type="entry name" value="Oligoxyloglucan reducing end-specific cellobiohydrolase"/>
    <property type="match status" value="2"/>
</dbReference>
<evidence type="ECO:0000313" key="5">
    <source>
        <dbReference type="Proteomes" id="UP001595906"/>
    </source>
</evidence>
<reference evidence="5" key="1">
    <citation type="journal article" date="2019" name="Int. J. Syst. Evol. Microbiol.">
        <title>The Global Catalogue of Microorganisms (GCM) 10K type strain sequencing project: providing services to taxonomists for standard genome sequencing and annotation.</title>
        <authorList>
            <consortium name="The Broad Institute Genomics Platform"/>
            <consortium name="The Broad Institute Genome Sequencing Center for Infectious Disease"/>
            <person name="Wu L."/>
            <person name="Ma J."/>
        </authorList>
    </citation>
    <scope>NUCLEOTIDE SEQUENCE [LARGE SCALE GENOMIC DNA]</scope>
    <source>
        <strain evidence="5">CECT 8010</strain>
    </source>
</reference>